<sequence>MRVLLYILAILVANVLTAKLQPLNMGIFVVPIGTFLIGITFIMRDLVQNQLGRRKTYYIIITALFLSAITSLLLGDTLWVVFASAISFALSETTDTEIYSRLRTSMNYRVMYSGLVGGLLDSTVFVVVGISPLGTGFVPWDAVPLAIAGQVIVKSVMQLIGALIIGKFINTLEDTNATKNRVSSTL</sequence>
<evidence type="ECO:0000313" key="2">
    <source>
        <dbReference type="EMBL" id="SMP32056.1"/>
    </source>
</evidence>
<feature type="transmembrane region" description="Helical" evidence="1">
    <location>
        <begin position="142"/>
        <end position="165"/>
    </location>
</feature>
<evidence type="ECO:0000256" key="1">
    <source>
        <dbReference type="SAM" id="Phobius"/>
    </source>
</evidence>
<feature type="transmembrane region" description="Helical" evidence="1">
    <location>
        <begin position="110"/>
        <end position="130"/>
    </location>
</feature>
<feature type="transmembrane region" description="Helical" evidence="1">
    <location>
        <begin position="56"/>
        <end position="74"/>
    </location>
</feature>
<keyword evidence="1" id="KW-1133">Transmembrane helix</keyword>
<keyword evidence="3" id="KW-1185">Reference proteome</keyword>
<evidence type="ECO:0000313" key="3">
    <source>
        <dbReference type="Proteomes" id="UP001157946"/>
    </source>
</evidence>
<keyword evidence="1" id="KW-0812">Transmembrane</keyword>
<keyword evidence="1" id="KW-0472">Membrane</keyword>
<dbReference type="Pfam" id="PF02592">
    <property type="entry name" value="Vut_1"/>
    <property type="match status" value="1"/>
</dbReference>
<feature type="transmembrane region" description="Helical" evidence="1">
    <location>
        <begin position="27"/>
        <end position="44"/>
    </location>
</feature>
<comment type="caution">
    <text evidence="2">The sequence shown here is derived from an EMBL/GenBank/DDBJ whole genome shotgun (WGS) entry which is preliminary data.</text>
</comment>
<name>A0AA45WRU0_9BACL</name>
<dbReference type="EMBL" id="FXTU01000008">
    <property type="protein sequence ID" value="SMP32056.1"/>
    <property type="molecule type" value="Genomic_DNA"/>
</dbReference>
<proteinExistence type="predicted"/>
<organism evidence="2 3">
    <name type="scientific">Laceyella tengchongensis</name>
    <dbReference type="NCBI Taxonomy" id="574699"/>
    <lineage>
        <taxon>Bacteria</taxon>
        <taxon>Bacillati</taxon>
        <taxon>Bacillota</taxon>
        <taxon>Bacilli</taxon>
        <taxon>Bacillales</taxon>
        <taxon>Thermoactinomycetaceae</taxon>
        <taxon>Laceyella</taxon>
    </lineage>
</organism>
<gene>
    <name evidence="2" type="ORF">SAMN06265361_10888</name>
</gene>
<dbReference type="InterPro" id="IPR003744">
    <property type="entry name" value="YhhQ"/>
</dbReference>
<dbReference type="Proteomes" id="UP001157946">
    <property type="component" value="Unassembled WGS sequence"/>
</dbReference>
<dbReference type="RefSeq" id="WP_284724585.1">
    <property type="nucleotide sequence ID" value="NZ_FXTU01000008.1"/>
</dbReference>
<dbReference type="PANTHER" id="PTHR34300:SF2">
    <property type="entry name" value="QUEUOSINE PRECURSOR TRANSPORTER-RELATED"/>
    <property type="match status" value="1"/>
</dbReference>
<accession>A0AA45WRU0</accession>
<protein>
    <recommendedName>
        <fullName evidence="4">VUT family protein</fullName>
    </recommendedName>
</protein>
<dbReference type="PANTHER" id="PTHR34300">
    <property type="entry name" value="QUEUOSINE PRECURSOR TRANSPORTER-RELATED"/>
    <property type="match status" value="1"/>
</dbReference>
<dbReference type="AlphaFoldDB" id="A0AA45WRU0"/>
<evidence type="ECO:0008006" key="4">
    <source>
        <dbReference type="Google" id="ProtNLM"/>
    </source>
</evidence>
<reference evidence="2" key="1">
    <citation type="submission" date="2017-05" db="EMBL/GenBank/DDBJ databases">
        <authorList>
            <person name="Varghese N."/>
            <person name="Submissions S."/>
        </authorList>
    </citation>
    <scope>NUCLEOTIDE SEQUENCE</scope>
    <source>
        <strain evidence="2">DSM 45262</strain>
    </source>
</reference>